<evidence type="ECO:0000313" key="3">
    <source>
        <dbReference type="Proteomes" id="UP001183202"/>
    </source>
</evidence>
<feature type="region of interest" description="Disordered" evidence="1">
    <location>
        <begin position="70"/>
        <end position="112"/>
    </location>
</feature>
<protein>
    <submittedName>
        <fullName evidence="2">Uncharacterized protein</fullName>
    </submittedName>
</protein>
<evidence type="ECO:0000256" key="1">
    <source>
        <dbReference type="SAM" id="MobiDB-lite"/>
    </source>
</evidence>
<organism evidence="2 3">
    <name type="scientific">Pseudonocardia charpentierae</name>
    <dbReference type="NCBI Taxonomy" id="3075545"/>
    <lineage>
        <taxon>Bacteria</taxon>
        <taxon>Bacillati</taxon>
        <taxon>Actinomycetota</taxon>
        <taxon>Actinomycetes</taxon>
        <taxon>Pseudonocardiales</taxon>
        <taxon>Pseudonocardiaceae</taxon>
        <taxon>Pseudonocardia</taxon>
    </lineage>
</organism>
<name>A0ABU2NIB8_9PSEU</name>
<dbReference type="Proteomes" id="UP001183202">
    <property type="component" value="Unassembled WGS sequence"/>
</dbReference>
<gene>
    <name evidence="2" type="ORF">RM445_29855</name>
</gene>
<sequence>MANLQDPRAVLSGRRAPTDDPYLALRLGRGIELGGLPEDGAVALLRVLDVPAAAAPALIRAAGRNPLGLRVAARSPGQPRRRRSSGPRAALLSLGHPWCHSGPDLSTRRRVR</sequence>
<accession>A0ABU2NIB8</accession>
<keyword evidence="3" id="KW-1185">Reference proteome</keyword>
<comment type="caution">
    <text evidence="2">The sequence shown here is derived from an EMBL/GenBank/DDBJ whole genome shotgun (WGS) entry which is preliminary data.</text>
</comment>
<reference evidence="3" key="1">
    <citation type="submission" date="2023-07" db="EMBL/GenBank/DDBJ databases">
        <title>30 novel species of actinomycetes from the DSMZ collection.</title>
        <authorList>
            <person name="Nouioui I."/>
        </authorList>
    </citation>
    <scope>NUCLEOTIDE SEQUENCE [LARGE SCALE GENOMIC DNA]</scope>
    <source>
        <strain evidence="3">DSM 45834</strain>
    </source>
</reference>
<dbReference type="EMBL" id="JAVREJ010000041">
    <property type="protein sequence ID" value="MDT0353703.1"/>
    <property type="molecule type" value="Genomic_DNA"/>
</dbReference>
<dbReference type="RefSeq" id="WP_311560213.1">
    <property type="nucleotide sequence ID" value="NZ_JAVREJ010000041.1"/>
</dbReference>
<evidence type="ECO:0000313" key="2">
    <source>
        <dbReference type="EMBL" id="MDT0353703.1"/>
    </source>
</evidence>
<feature type="compositionally biased region" description="Low complexity" evidence="1">
    <location>
        <begin position="86"/>
        <end position="95"/>
    </location>
</feature>
<proteinExistence type="predicted"/>